<feature type="region of interest" description="Disordered" evidence="1">
    <location>
        <begin position="304"/>
        <end position="416"/>
    </location>
</feature>
<name>A0A183CWZ6_9BILA</name>
<evidence type="ECO:0000313" key="4">
    <source>
        <dbReference type="WBParaSite" id="GPUH_0000098701-mRNA-1"/>
    </source>
</evidence>
<feature type="compositionally biased region" description="Basic and acidic residues" evidence="1">
    <location>
        <begin position="646"/>
        <end position="655"/>
    </location>
</feature>
<feature type="compositionally biased region" description="Basic and acidic residues" evidence="1">
    <location>
        <begin position="344"/>
        <end position="356"/>
    </location>
</feature>
<dbReference type="WBParaSite" id="GPUH_0000098701-mRNA-1">
    <property type="protein sequence ID" value="GPUH_0000098701-mRNA-1"/>
    <property type="gene ID" value="GPUH_0000098701"/>
</dbReference>
<sequence length="820" mass="92602">MFEAETSSKAGNSPKEAGKHIVIPVSENYFGPLKPVVIVVRLLWSKNICKVVAESALFRDRVEIECPYLPGDKFMKFKGESAPQNTAVAGSSERTQIGSKTRIILQKPRYNNSRDSVENAAQKQPNTFKKSVNIEAENRSAVRERFLLDPSVSAKDGTETENTVHGQPSNDHVESGKMGTETEVALQEQPRANSVKNRVAPIMGNEKTKKKGHSVGWKRLAEICVQENDGNSCLVENMKTGKQLSLHENSEVNQSDVQKISHYGHVDDLSQVITSSATEKKSREGNEVSAVIFCDANNGETAVGSSVTSHQKDQHVDLTNETNSFLRNSSSVEREIDQLFGDSGGEHSDDSHRGDASMKCSNDGDSQAVRGAALASSSEKGKNFEEKQTESDSDFMSGESSSMKPTDDRRMARQNNLETVLATDKKMRKEQKRKVATGSFDEFISGVSSKSPALRKERIEVPAADSSKRETERLGTASVPRNSPLRGASEDIKKRGKYIKLEEFKDSAHACIDKRKQKEFLMRREREEIERQKREQEEKERRRATEREKRREEEEQREARERSERERKRKEREDRERLKKLKNENVVQDGITKKYQERSGKDDNRIQKDMKKGISQNKSRNDEQSAKMSILDELFGDSGGPSTRAEFVRSEDYRQSRSSSVQKTVTKARPTKEEHCTKREKAEQSGTYLRKSSSVKHTGNSKESVDRPDSLNEFHSYITAKPRVQYTSILQREESSSLLETNVNRKIVVSGVHKGRENLLVGGGHSARVGMVLERATRVRTKYDHDQKLKQEYRKSEDTCSITASASVFFPWIAFWRTTG</sequence>
<feature type="compositionally biased region" description="Polar residues" evidence="1">
    <location>
        <begin position="656"/>
        <end position="665"/>
    </location>
</feature>
<dbReference type="EMBL" id="UYRT01001067">
    <property type="protein sequence ID" value="VDK29165.1"/>
    <property type="molecule type" value="Genomic_DNA"/>
</dbReference>
<evidence type="ECO:0000313" key="2">
    <source>
        <dbReference type="EMBL" id="VDK29165.1"/>
    </source>
</evidence>
<feature type="compositionally biased region" description="Basic and acidic residues" evidence="1">
    <location>
        <begin position="379"/>
        <end position="390"/>
    </location>
</feature>
<feature type="compositionally biased region" description="Basic and acidic residues" evidence="1">
    <location>
        <begin position="670"/>
        <end position="683"/>
    </location>
</feature>
<feature type="region of interest" description="Disordered" evidence="1">
    <location>
        <begin position="445"/>
        <end position="494"/>
    </location>
</feature>
<feature type="compositionally biased region" description="Polar residues" evidence="1">
    <location>
        <begin position="160"/>
        <end position="170"/>
    </location>
</feature>
<feature type="compositionally biased region" description="Polar residues" evidence="1">
    <location>
        <begin position="109"/>
        <end position="130"/>
    </location>
</feature>
<dbReference type="OrthoDB" id="5877880at2759"/>
<proteinExistence type="predicted"/>
<feature type="compositionally biased region" description="Basic and acidic residues" evidence="1">
    <location>
        <begin position="512"/>
        <end position="583"/>
    </location>
</feature>
<dbReference type="Proteomes" id="UP000271098">
    <property type="component" value="Unassembled WGS sequence"/>
</dbReference>
<reference evidence="2 3" key="2">
    <citation type="submission" date="2018-11" db="EMBL/GenBank/DDBJ databases">
        <authorList>
            <consortium name="Pathogen Informatics"/>
        </authorList>
    </citation>
    <scope>NUCLEOTIDE SEQUENCE [LARGE SCALE GENOMIC DNA]</scope>
</reference>
<feature type="compositionally biased region" description="Polar residues" evidence="1">
    <location>
        <begin position="319"/>
        <end position="331"/>
    </location>
</feature>
<dbReference type="AlphaFoldDB" id="A0A183CWZ6"/>
<keyword evidence="3" id="KW-1185">Reference proteome</keyword>
<evidence type="ECO:0000313" key="3">
    <source>
        <dbReference type="Proteomes" id="UP000271098"/>
    </source>
</evidence>
<feature type="compositionally biased region" description="Basic and acidic residues" evidence="1">
    <location>
        <begin position="454"/>
        <end position="473"/>
    </location>
</feature>
<feature type="region of interest" description="Disordered" evidence="1">
    <location>
        <begin position="108"/>
        <end position="130"/>
    </location>
</feature>
<feature type="region of interest" description="Disordered" evidence="1">
    <location>
        <begin position="151"/>
        <end position="176"/>
    </location>
</feature>
<feature type="compositionally biased region" description="Low complexity" evidence="1">
    <location>
        <begin position="394"/>
        <end position="403"/>
    </location>
</feature>
<feature type="compositionally biased region" description="Basic and acidic residues" evidence="1">
    <location>
        <begin position="591"/>
        <end position="612"/>
    </location>
</feature>
<feature type="compositionally biased region" description="Polar residues" evidence="1">
    <location>
        <begin position="684"/>
        <end position="702"/>
    </location>
</feature>
<organism evidence="4">
    <name type="scientific">Gongylonema pulchrum</name>
    <dbReference type="NCBI Taxonomy" id="637853"/>
    <lineage>
        <taxon>Eukaryota</taxon>
        <taxon>Metazoa</taxon>
        <taxon>Ecdysozoa</taxon>
        <taxon>Nematoda</taxon>
        <taxon>Chromadorea</taxon>
        <taxon>Rhabditida</taxon>
        <taxon>Spirurina</taxon>
        <taxon>Spiruromorpha</taxon>
        <taxon>Spiruroidea</taxon>
        <taxon>Gongylonematidae</taxon>
        <taxon>Gongylonema</taxon>
    </lineage>
</organism>
<protein>
    <submittedName>
        <fullName evidence="4">BRCT domain-containing protein</fullName>
    </submittedName>
</protein>
<evidence type="ECO:0000256" key="1">
    <source>
        <dbReference type="SAM" id="MobiDB-lite"/>
    </source>
</evidence>
<feature type="region of interest" description="Disordered" evidence="1">
    <location>
        <begin position="512"/>
        <end position="709"/>
    </location>
</feature>
<gene>
    <name evidence="2" type="ORF">GPUH_LOCUS987</name>
</gene>
<accession>A0A183CWZ6</accession>
<reference evidence="4" key="1">
    <citation type="submission" date="2016-06" db="UniProtKB">
        <authorList>
            <consortium name="WormBaseParasite"/>
        </authorList>
    </citation>
    <scope>IDENTIFICATION</scope>
</reference>